<protein>
    <submittedName>
        <fullName evidence="1">Alpha/beta-hydrolase</fullName>
    </submittedName>
</protein>
<name>A0ACB9YK90_9PEZI</name>
<evidence type="ECO:0000313" key="1">
    <source>
        <dbReference type="EMBL" id="KAI4859763.1"/>
    </source>
</evidence>
<dbReference type="EMBL" id="MU393615">
    <property type="protein sequence ID" value="KAI4859763.1"/>
    <property type="molecule type" value="Genomic_DNA"/>
</dbReference>
<organism evidence="1 2">
    <name type="scientific">Hypoxylon rubiginosum</name>
    <dbReference type="NCBI Taxonomy" id="110542"/>
    <lineage>
        <taxon>Eukaryota</taxon>
        <taxon>Fungi</taxon>
        <taxon>Dikarya</taxon>
        <taxon>Ascomycota</taxon>
        <taxon>Pezizomycotina</taxon>
        <taxon>Sordariomycetes</taxon>
        <taxon>Xylariomycetidae</taxon>
        <taxon>Xylariales</taxon>
        <taxon>Hypoxylaceae</taxon>
        <taxon>Hypoxylon</taxon>
    </lineage>
</organism>
<comment type="caution">
    <text evidence="1">The sequence shown here is derived from an EMBL/GenBank/DDBJ whole genome shotgun (WGS) entry which is preliminary data.</text>
</comment>
<accession>A0ACB9YK90</accession>
<keyword evidence="2" id="KW-1185">Reference proteome</keyword>
<reference evidence="1 2" key="1">
    <citation type="journal article" date="2022" name="New Phytol.">
        <title>Ecological generalism drives hyperdiversity of secondary metabolite gene clusters in xylarialean endophytes.</title>
        <authorList>
            <person name="Franco M.E.E."/>
            <person name="Wisecaver J.H."/>
            <person name="Arnold A.E."/>
            <person name="Ju Y.M."/>
            <person name="Slot J.C."/>
            <person name="Ahrendt S."/>
            <person name="Moore L.P."/>
            <person name="Eastman K.E."/>
            <person name="Scott K."/>
            <person name="Konkel Z."/>
            <person name="Mondo S.J."/>
            <person name="Kuo A."/>
            <person name="Hayes R.D."/>
            <person name="Haridas S."/>
            <person name="Andreopoulos B."/>
            <person name="Riley R."/>
            <person name="LaButti K."/>
            <person name="Pangilinan J."/>
            <person name="Lipzen A."/>
            <person name="Amirebrahimi M."/>
            <person name="Yan J."/>
            <person name="Adam C."/>
            <person name="Keymanesh K."/>
            <person name="Ng V."/>
            <person name="Louie K."/>
            <person name="Northen T."/>
            <person name="Drula E."/>
            <person name="Henrissat B."/>
            <person name="Hsieh H.M."/>
            <person name="Youens-Clark K."/>
            <person name="Lutzoni F."/>
            <person name="Miadlikowska J."/>
            <person name="Eastwood D.C."/>
            <person name="Hamelin R.C."/>
            <person name="Grigoriev I.V."/>
            <person name="U'Ren J.M."/>
        </authorList>
    </citation>
    <scope>NUCLEOTIDE SEQUENCE [LARGE SCALE GENOMIC DNA]</scope>
    <source>
        <strain evidence="1 2">CBS 119005</strain>
    </source>
</reference>
<sequence length="412" mass="45039">MILPLMHLAPGLFGVRASTCQTTVLTAAATAASLSAVLAMRRKTAFTPSPRKTILPTLSAQDIAALPYPPDVLPGSRDVTTPYGSIRIYESGPEDGERVLLVHGISTPAVALGDLANELVKRGYRVMLFDLFGRGYSDAPDLVYDARLFVTQILLVLASSRVSWNSFHLVGYSLGGGLVVSFTRYFPHLVSSATLLATGGLIRSYHISWQSWLLYNSGLLPDYLVKWLVRRRIRPKDEDRESAPQLRQNARADIASAETKKYSPNGDSDATGGDDFDSAGVSKFRPGVTVSSVIRWQIDNHKGFIPAFISSMRNAPIYAPQGDWKALGAILRERREECSREADIPPLGLRAGKILMVLGEDDPVVIKDEAIEDATQILGCDGVEFVVLPQGHELPITNSYGVANAMENFWHQ</sequence>
<proteinExistence type="predicted"/>
<gene>
    <name evidence="1" type="ORF">F4820DRAFT_466414</name>
</gene>
<evidence type="ECO:0000313" key="2">
    <source>
        <dbReference type="Proteomes" id="UP001497700"/>
    </source>
</evidence>
<dbReference type="Proteomes" id="UP001497700">
    <property type="component" value="Unassembled WGS sequence"/>
</dbReference>